<dbReference type="Pfam" id="PF00482">
    <property type="entry name" value="T2SSF"/>
    <property type="match status" value="1"/>
</dbReference>
<comment type="caution">
    <text evidence="8">The sequence shown here is derived from an EMBL/GenBank/DDBJ whole genome shotgun (WGS) entry which is preliminary data.</text>
</comment>
<evidence type="ECO:0000256" key="3">
    <source>
        <dbReference type="ARBA" id="ARBA00022692"/>
    </source>
</evidence>
<organism evidence="8 9">
    <name type="scientific">Sneathiella litorea</name>
    <dbReference type="NCBI Taxonomy" id="2606216"/>
    <lineage>
        <taxon>Bacteria</taxon>
        <taxon>Pseudomonadati</taxon>
        <taxon>Pseudomonadota</taxon>
        <taxon>Alphaproteobacteria</taxon>
        <taxon>Sneathiellales</taxon>
        <taxon>Sneathiellaceae</taxon>
        <taxon>Sneathiella</taxon>
    </lineage>
</organism>
<protein>
    <recommendedName>
        <fullName evidence="7">Type II secretion system protein GspF domain-containing protein</fullName>
    </recommendedName>
</protein>
<dbReference type="InterPro" id="IPR018076">
    <property type="entry name" value="T2SS_GspF_dom"/>
</dbReference>
<evidence type="ECO:0000259" key="7">
    <source>
        <dbReference type="Pfam" id="PF00482"/>
    </source>
</evidence>
<feature type="transmembrane region" description="Helical" evidence="6">
    <location>
        <begin position="260"/>
        <end position="278"/>
    </location>
</feature>
<evidence type="ECO:0000313" key="8">
    <source>
        <dbReference type="EMBL" id="MZR31809.1"/>
    </source>
</evidence>
<evidence type="ECO:0000256" key="5">
    <source>
        <dbReference type="ARBA" id="ARBA00023136"/>
    </source>
</evidence>
<dbReference type="AlphaFoldDB" id="A0A6L8WAR8"/>
<reference evidence="8 9" key="1">
    <citation type="submission" date="2019-12" db="EMBL/GenBank/DDBJ databases">
        <title>Snethiella sp. nov. sp. isolated from sea sand.</title>
        <authorList>
            <person name="Kim J."/>
            <person name="Jeong S.E."/>
            <person name="Jung H.S."/>
            <person name="Jeon C.O."/>
        </authorList>
    </citation>
    <scope>NUCLEOTIDE SEQUENCE [LARGE SCALE GENOMIC DNA]</scope>
    <source>
        <strain evidence="8 9">DP05</strain>
    </source>
</reference>
<comment type="subcellular location">
    <subcellularLocation>
        <location evidence="1">Cell membrane</location>
        <topology evidence="1">Multi-pass membrane protein</topology>
    </subcellularLocation>
</comment>
<evidence type="ECO:0000256" key="6">
    <source>
        <dbReference type="SAM" id="Phobius"/>
    </source>
</evidence>
<feature type="transmembrane region" description="Helical" evidence="6">
    <location>
        <begin position="114"/>
        <end position="132"/>
    </location>
</feature>
<feature type="transmembrane region" description="Helical" evidence="6">
    <location>
        <begin position="298"/>
        <end position="315"/>
    </location>
</feature>
<evidence type="ECO:0000256" key="1">
    <source>
        <dbReference type="ARBA" id="ARBA00004651"/>
    </source>
</evidence>
<dbReference type="PANTHER" id="PTHR35007:SF1">
    <property type="entry name" value="PILUS ASSEMBLY PROTEIN"/>
    <property type="match status" value="1"/>
</dbReference>
<evidence type="ECO:0000313" key="9">
    <source>
        <dbReference type="Proteomes" id="UP000476030"/>
    </source>
</evidence>
<feature type="domain" description="Type II secretion system protein GspF" evidence="7">
    <location>
        <begin position="156"/>
        <end position="276"/>
    </location>
</feature>
<keyword evidence="3 6" id="KW-0812">Transmembrane</keyword>
<sequence length="319" mass="35736">MNPDLIAIVSADWSREIVFTVFLASGLILLFMIFRKAGEGARQQAARLAGLRAGQAQEETQSLTALPEFAPLYREDNHPDRWRQKLKGRVLLLLIMILICIVLLLFAIREYPFHTLIIAGGGVSLVGGYFALRHYQNKTRRKRLVEQLPEAIDIIVRGARVGMSLQENFQVIAREMPDPVGSQFRILAEKLTIGIDLEAALFSAVDEIGVKELQFMATTLILQRQTGGQYAEVLENLARVLRDRRAQYLKARALTSEARVSARIVTVVTGVVLTILALTNKAQFEFLFVDPLGHDLLIYSGVCIFIGFFAISRLLRSLQ</sequence>
<feature type="transmembrane region" description="Helical" evidence="6">
    <location>
        <begin position="17"/>
        <end position="34"/>
    </location>
</feature>
<evidence type="ECO:0000256" key="4">
    <source>
        <dbReference type="ARBA" id="ARBA00022989"/>
    </source>
</evidence>
<gene>
    <name evidence="8" type="ORF">GQE98_14325</name>
</gene>
<dbReference type="GO" id="GO:0005886">
    <property type="term" value="C:plasma membrane"/>
    <property type="evidence" value="ECO:0007669"/>
    <property type="project" value="UniProtKB-SubCell"/>
</dbReference>
<keyword evidence="2" id="KW-1003">Cell membrane</keyword>
<keyword evidence="4 6" id="KW-1133">Transmembrane helix</keyword>
<accession>A0A6L8WAR8</accession>
<keyword evidence="9" id="KW-1185">Reference proteome</keyword>
<feature type="transmembrane region" description="Helical" evidence="6">
    <location>
        <begin position="90"/>
        <end position="108"/>
    </location>
</feature>
<name>A0A6L8WAR8_9PROT</name>
<dbReference type="EMBL" id="WTUW01000009">
    <property type="protein sequence ID" value="MZR31809.1"/>
    <property type="molecule type" value="Genomic_DNA"/>
</dbReference>
<proteinExistence type="predicted"/>
<dbReference type="Proteomes" id="UP000476030">
    <property type="component" value="Unassembled WGS sequence"/>
</dbReference>
<dbReference type="PANTHER" id="PTHR35007">
    <property type="entry name" value="INTEGRAL MEMBRANE PROTEIN-RELATED"/>
    <property type="match status" value="1"/>
</dbReference>
<keyword evidence="5 6" id="KW-0472">Membrane</keyword>
<evidence type="ECO:0000256" key="2">
    <source>
        <dbReference type="ARBA" id="ARBA00022475"/>
    </source>
</evidence>